<accession>A0A834X722</accession>
<dbReference type="GO" id="GO:0003677">
    <property type="term" value="F:DNA binding"/>
    <property type="evidence" value="ECO:0007669"/>
    <property type="project" value="InterPro"/>
</dbReference>
<proteinExistence type="predicted"/>
<dbReference type="AlphaFoldDB" id="A0A834X722"/>
<feature type="domain" description="Reverse transcriptase zinc-binding" evidence="2">
    <location>
        <begin position="679"/>
        <end position="767"/>
    </location>
</feature>
<dbReference type="PROSITE" id="PS00726">
    <property type="entry name" value="AP_NUCLEASE_F1_1"/>
    <property type="match status" value="1"/>
</dbReference>
<protein>
    <submittedName>
        <fullName evidence="3">Ribonuclease H</fullName>
    </submittedName>
</protein>
<dbReference type="InterPro" id="IPR026960">
    <property type="entry name" value="RVT-Znf"/>
</dbReference>
<dbReference type="Pfam" id="PF13966">
    <property type="entry name" value="zf-RVT"/>
    <property type="match status" value="1"/>
</dbReference>
<evidence type="ECO:0000313" key="4">
    <source>
        <dbReference type="Proteomes" id="UP000634136"/>
    </source>
</evidence>
<dbReference type="GO" id="GO:0004519">
    <property type="term" value="F:endonuclease activity"/>
    <property type="evidence" value="ECO:0007669"/>
    <property type="project" value="InterPro"/>
</dbReference>
<evidence type="ECO:0000259" key="2">
    <source>
        <dbReference type="Pfam" id="PF13966"/>
    </source>
</evidence>
<gene>
    <name evidence="3" type="ORF">G2W53_007720</name>
</gene>
<dbReference type="PANTHER" id="PTHR33116">
    <property type="entry name" value="REVERSE TRANSCRIPTASE ZINC-BINDING DOMAIN-CONTAINING PROTEIN-RELATED-RELATED"/>
    <property type="match status" value="1"/>
</dbReference>
<reference evidence="3" key="1">
    <citation type="submission" date="2020-09" db="EMBL/GenBank/DDBJ databases">
        <title>Genome-Enabled Discovery of Anthraquinone Biosynthesis in Senna tora.</title>
        <authorList>
            <person name="Kang S.-H."/>
            <person name="Pandey R.P."/>
            <person name="Lee C.-M."/>
            <person name="Sim J.-S."/>
            <person name="Jeong J.-T."/>
            <person name="Choi B.-S."/>
            <person name="Jung M."/>
            <person name="Ginzburg D."/>
            <person name="Zhao K."/>
            <person name="Won S.Y."/>
            <person name="Oh T.-J."/>
            <person name="Yu Y."/>
            <person name="Kim N.-H."/>
            <person name="Lee O.R."/>
            <person name="Lee T.-H."/>
            <person name="Bashyal P."/>
            <person name="Kim T.-S."/>
            <person name="Lee W.-H."/>
            <person name="Kawkins C."/>
            <person name="Kim C.-K."/>
            <person name="Kim J.S."/>
            <person name="Ahn B.O."/>
            <person name="Rhee S.Y."/>
            <person name="Sohng J.K."/>
        </authorList>
    </citation>
    <scope>NUCLEOTIDE SEQUENCE</scope>
    <source>
        <tissue evidence="3">Leaf</tissue>
    </source>
</reference>
<dbReference type="Gene3D" id="3.60.10.10">
    <property type="entry name" value="Endonuclease/exonuclease/phosphatase"/>
    <property type="match status" value="1"/>
</dbReference>
<comment type="caution">
    <text evidence="3">The sequence shown here is derived from an EMBL/GenBank/DDBJ whole genome shotgun (WGS) entry which is preliminary data.</text>
</comment>
<name>A0A834X722_9FABA</name>
<dbReference type="Proteomes" id="UP000634136">
    <property type="component" value="Unassembled WGS sequence"/>
</dbReference>
<evidence type="ECO:0000313" key="3">
    <source>
        <dbReference type="EMBL" id="KAF7839238.1"/>
    </source>
</evidence>
<organism evidence="3 4">
    <name type="scientific">Senna tora</name>
    <dbReference type="NCBI Taxonomy" id="362788"/>
    <lineage>
        <taxon>Eukaryota</taxon>
        <taxon>Viridiplantae</taxon>
        <taxon>Streptophyta</taxon>
        <taxon>Embryophyta</taxon>
        <taxon>Tracheophyta</taxon>
        <taxon>Spermatophyta</taxon>
        <taxon>Magnoliopsida</taxon>
        <taxon>eudicotyledons</taxon>
        <taxon>Gunneridae</taxon>
        <taxon>Pentapetalae</taxon>
        <taxon>rosids</taxon>
        <taxon>fabids</taxon>
        <taxon>Fabales</taxon>
        <taxon>Fabaceae</taxon>
        <taxon>Caesalpinioideae</taxon>
        <taxon>Cassia clade</taxon>
        <taxon>Senna</taxon>
    </lineage>
</organism>
<dbReference type="InterPro" id="IPR036691">
    <property type="entry name" value="Endo/exonu/phosph_ase_sf"/>
</dbReference>
<dbReference type="GO" id="GO:0006281">
    <property type="term" value="P:DNA repair"/>
    <property type="evidence" value="ECO:0007669"/>
    <property type="project" value="InterPro"/>
</dbReference>
<dbReference type="EMBL" id="JAAIUW010000003">
    <property type="protein sequence ID" value="KAF7839238.1"/>
    <property type="molecule type" value="Genomic_DNA"/>
</dbReference>
<dbReference type="OrthoDB" id="1267182at2759"/>
<dbReference type="InterPro" id="IPR005135">
    <property type="entry name" value="Endo/exonuclease/phosphatase"/>
</dbReference>
<keyword evidence="4" id="KW-1185">Reference proteome</keyword>
<sequence>MFQGLWRGCPRTTPTIAMKILSWNCRGIRKAPTVKRLKGLCLKYQPDLLFMQETKCNRNKMQRWTRLGLFDYSYCVDPDGSKGGLGVWWNKNMTVIVIHESKNWIHLKIKNITNQHFFFTGVCGAPVRSEREILWKYLSDLNIQTEPWLLAGDFNQVTSMNEKLSHCLNIPGREALSETINNLGLIDIPTSDSWVEALPVVTSDHSPLIIHSHKSIHTPFKNPFHFEAMWLQHPQLKEVVHSAWQQPVTGNTKYFHSVVNHHRTKIRIHTIQSQHGQWITDPKDIQHAATNYFQNLYTSTAAEDDSVRRLFIENSGIPKLNQGHIQHLSAPFTRLEIETALFQMNGGKAPGPDGMTPLFFQHCWDTVQDDVISMVNKMLHQFGELAGLWMNPQKSEVKFSPNITEERGRVLTRLLNCRRVDHLGKYLGGFIDGHNTTKRNASLILDNLQQRLTGWKSRMLSQAARTTLIKAVVSATPIYHLQHTCLSHSQAAKCDGVMRKFFWSQWEDSKSPTMISWKKLCKGRKEEGLGFRQMLKLNEALLAKQVWRILTMEDTLVSQVFKGKYLSSTHDYHLSAKLNSSPLWKNLCKASSVVTTNLGWRVGNGHKIALNDVKWIHPDTSNHHYNKLCDLMFPGGFWDADKVAQVYNFPKKERILDTVISHTSVEDKLVWLKSDHGDFTVKKAYDILTNDPHPCVLPGFNWDRLWKLPLPQRILVFWWKTLHKGLPLKMNLARKGFQISTTCPFGCDMPETEKHLFQECHFAKRVWSASRLHLIPGNTNTPSMIDWISNGIATLSKSSPPHQKDILILLISICWSLYTQRNKLLFQHDKDDVMECLNRAYQVVDALAGVDPTQGQDFFFKVGSPRLQRNTGRRRSEHLLGRMVLTCSWKLDLVTRRKAFAIFEHSP</sequence>
<dbReference type="InterPro" id="IPR020847">
    <property type="entry name" value="AP_endonuclease_F1_BS"/>
</dbReference>
<dbReference type="SUPFAM" id="SSF56219">
    <property type="entry name" value="DNase I-like"/>
    <property type="match status" value="1"/>
</dbReference>
<dbReference type="PANTHER" id="PTHR33116:SF78">
    <property type="entry name" value="OS12G0587133 PROTEIN"/>
    <property type="match status" value="1"/>
</dbReference>
<feature type="domain" description="Endonuclease/exonuclease/phosphatase" evidence="1">
    <location>
        <begin position="21"/>
        <end position="156"/>
    </location>
</feature>
<dbReference type="Pfam" id="PF03372">
    <property type="entry name" value="Exo_endo_phos"/>
    <property type="match status" value="1"/>
</dbReference>
<evidence type="ECO:0000259" key="1">
    <source>
        <dbReference type="Pfam" id="PF03372"/>
    </source>
</evidence>